<evidence type="ECO:0000256" key="2">
    <source>
        <dbReference type="ARBA" id="ARBA00012247"/>
    </source>
</evidence>
<comment type="caution">
    <text evidence="11">The sequence shown here is derived from an EMBL/GenBank/DDBJ whole genome shotgun (WGS) entry which is preliminary data.</text>
</comment>
<feature type="chain" id="PRO_5032398009" description="glycerophosphodiester phosphodiesterase" evidence="9">
    <location>
        <begin position="22"/>
        <end position="757"/>
    </location>
</feature>
<evidence type="ECO:0000256" key="3">
    <source>
        <dbReference type="ARBA" id="ARBA00022729"/>
    </source>
</evidence>
<dbReference type="GO" id="GO:0008889">
    <property type="term" value="F:glycerophosphodiester phosphodiesterase activity"/>
    <property type="evidence" value="ECO:0007669"/>
    <property type="project" value="UniProtKB-EC"/>
</dbReference>
<dbReference type="OMA" id="CNFRIFS"/>
<evidence type="ECO:0000256" key="5">
    <source>
        <dbReference type="ARBA" id="ARBA00022801"/>
    </source>
</evidence>
<dbReference type="FunFam" id="3.20.20.190:FF:000011">
    <property type="entry name" value="Glycerophosphodiester phosphodiesterase GDPDL3"/>
    <property type="match status" value="1"/>
</dbReference>
<dbReference type="EMBL" id="JABCRI010000003">
    <property type="protein sequence ID" value="KAF8409668.1"/>
    <property type="molecule type" value="Genomic_DNA"/>
</dbReference>
<feature type="region of interest" description="Disordered" evidence="8">
    <location>
        <begin position="708"/>
        <end position="733"/>
    </location>
</feature>
<dbReference type="SUPFAM" id="SSF51695">
    <property type="entry name" value="PLC-like phosphodiesterases"/>
    <property type="match status" value="2"/>
</dbReference>
<dbReference type="GO" id="GO:0006629">
    <property type="term" value="P:lipid metabolic process"/>
    <property type="evidence" value="ECO:0007669"/>
    <property type="project" value="InterPro"/>
</dbReference>
<dbReference type="GO" id="GO:0006071">
    <property type="term" value="P:glycerol metabolic process"/>
    <property type="evidence" value="ECO:0007669"/>
    <property type="project" value="UniProtKB-KW"/>
</dbReference>
<protein>
    <recommendedName>
        <fullName evidence="2">glycerophosphodiester phosphodiesterase</fullName>
        <ecNumber evidence="2">3.1.4.46</ecNumber>
    </recommendedName>
</protein>
<evidence type="ECO:0000313" key="12">
    <source>
        <dbReference type="Proteomes" id="UP000655225"/>
    </source>
</evidence>
<evidence type="ECO:0000313" key="11">
    <source>
        <dbReference type="EMBL" id="KAF8409668.1"/>
    </source>
</evidence>
<reference evidence="11 12" key="1">
    <citation type="submission" date="2020-04" db="EMBL/GenBank/DDBJ databases">
        <title>Plant Genome Project.</title>
        <authorList>
            <person name="Zhang R.-G."/>
        </authorList>
    </citation>
    <scope>NUCLEOTIDE SEQUENCE [LARGE SCALE GENOMIC DNA]</scope>
    <source>
        <strain evidence="11">YNK0</strain>
        <tissue evidence="11">Leaf</tissue>
    </source>
</reference>
<feature type="signal peptide" evidence="9">
    <location>
        <begin position="1"/>
        <end position="21"/>
    </location>
</feature>
<organism evidence="11 12">
    <name type="scientific">Tetracentron sinense</name>
    <name type="common">Spur-leaf</name>
    <dbReference type="NCBI Taxonomy" id="13715"/>
    <lineage>
        <taxon>Eukaryota</taxon>
        <taxon>Viridiplantae</taxon>
        <taxon>Streptophyta</taxon>
        <taxon>Embryophyta</taxon>
        <taxon>Tracheophyta</taxon>
        <taxon>Spermatophyta</taxon>
        <taxon>Magnoliopsida</taxon>
        <taxon>Trochodendrales</taxon>
        <taxon>Trochodendraceae</taxon>
        <taxon>Tetracentron</taxon>
    </lineage>
</organism>
<keyword evidence="5" id="KW-0378">Hydrolase</keyword>
<dbReference type="Pfam" id="PF03009">
    <property type="entry name" value="GDPD"/>
    <property type="match status" value="1"/>
</dbReference>
<dbReference type="CDD" id="cd08604">
    <property type="entry name" value="GDPD_SHV3_repeat_2"/>
    <property type="match status" value="1"/>
</dbReference>
<evidence type="ECO:0000256" key="9">
    <source>
        <dbReference type="SAM" id="SignalP"/>
    </source>
</evidence>
<dbReference type="OrthoDB" id="1058301at2759"/>
<feature type="domain" description="GP-PDE" evidence="10">
    <location>
        <begin position="42"/>
        <end position="342"/>
    </location>
</feature>
<sequence>MQIFRAIFLLFVLHSAALVAAQGSSSLANKTISWKTLSGNAPLVIARGGFSGIFPDSSSAAYSLALMSSLSNAILWCDVQLTKDGAGICFPQVKLENATDISSVFKNKDKTYLVNGVSMQGWFSVDYTLNDLSNVFLTQGIFSRTNKFDGNLFNVLTVDDVALQFKPPGLWLNVQHDAFFTQHNLSMRSFVLSAFRRVIIDYVSSPEVGFLKSITARLKGSRTKLVFRFLGQDETEPSTNQTYGSLLKNLTFVKTFASGILVPKSYIWPVDARLYLQPQTSLVLDAHKEGLEIFASDFANDMPFSYNYSYDPVSEYLSFIDNGNFAVDGLLSDFPITPSEAIDCFSHISKNDSGQANPLVISHNGASGVYPGCTDLAYNQAISDGADVLDCPVQMTQDGIPFCLGSINLIDGTTVAQSSFSLRSIVIPEIQGVPGIFSFNLTWKEIQSLSPAISNPFTDYTLYRNPASKNSGTFVTLADFLALSKTAGTVSGVLISIENAAYLAEKQGLSITDAVLDTLSKADYNLSAKKIMIQSTNSSVLMKFKEKTNYELVYMVDETIRDAENSTIEDIKQFASSVSINKASIFPENLAFLTGITSVVPKLHSFKLNVYVQLFSNEFVSQAWDFFSDPTVEINTFVMGAEIDGIITDFPGTATAYRKNRCLKLGDNIPSYMNPVQPGGLMQVITPQYLPPAEAPYPVLTEDDVAEAPLPPISKTSPNSNTGGSAAAPTSPSQQPRITACVFLSTLTTLLAFLLLF</sequence>
<gene>
    <name evidence="11" type="ORF">HHK36_005747</name>
</gene>
<evidence type="ECO:0000256" key="8">
    <source>
        <dbReference type="SAM" id="MobiDB-lite"/>
    </source>
</evidence>
<dbReference type="Gene3D" id="3.20.20.190">
    <property type="entry name" value="Phosphatidylinositol (PI) phosphodiesterase"/>
    <property type="match status" value="2"/>
</dbReference>
<dbReference type="FunFam" id="3.20.20.190:FF:000013">
    <property type="entry name" value="Glycerophosphodiester phosphodiesterase GDPDL3"/>
    <property type="match status" value="1"/>
</dbReference>
<proteinExistence type="inferred from homology"/>
<dbReference type="EC" id="3.1.4.46" evidence="2"/>
<keyword evidence="6" id="KW-0325">Glycoprotein</keyword>
<dbReference type="PANTHER" id="PTHR43620">
    <property type="entry name" value="GLYCEROPHOSPHORYL DIESTER PHOSPHODIESTERASE"/>
    <property type="match status" value="1"/>
</dbReference>
<dbReference type="PANTHER" id="PTHR43620:SF7">
    <property type="entry name" value="GLYCEROPHOSPHODIESTER PHOSPHODIESTERASE GDPD5-RELATED"/>
    <property type="match status" value="1"/>
</dbReference>
<dbReference type="PROSITE" id="PS51704">
    <property type="entry name" value="GP_PDE"/>
    <property type="match status" value="2"/>
</dbReference>
<feature type="compositionally biased region" description="Polar residues" evidence="8">
    <location>
        <begin position="714"/>
        <end position="733"/>
    </location>
</feature>
<keyword evidence="12" id="KW-1185">Reference proteome</keyword>
<evidence type="ECO:0000256" key="1">
    <source>
        <dbReference type="ARBA" id="ARBA00007277"/>
    </source>
</evidence>
<evidence type="ECO:0000256" key="7">
    <source>
        <dbReference type="ARBA" id="ARBA00047512"/>
    </source>
</evidence>
<keyword evidence="3 9" id="KW-0732">Signal</keyword>
<feature type="domain" description="GP-PDE" evidence="10">
    <location>
        <begin position="358"/>
        <end position="658"/>
    </location>
</feature>
<dbReference type="AlphaFoldDB" id="A0A835DML9"/>
<dbReference type="Proteomes" id="UP000655225">
    <property type="component" value="Unassembled WGS sequence"/>
</dbReference>
<evidence type="ECO:0000259" key="10">
    <source>
        <dbReference type="PROSITE" id="PS51704"/>
    </source>
</evidence>
<dbReference type="InterPro" id="IPR030395">
    <property type="entry name" value="GP_PDE_dom"/>
</dbReference>
<comment type="catalytic activity">
    <reaction evidence="7">
        <text>a sn-glycero-3-phosphodiester + H2O = an alcohol + sn-glycerol 3-phosphate + H(+)</text>
        <dbReference type="Rhea" id="RHEA:12969"/>
        <dbReference type="ChEBI" id="CHEBI:15377"/>
        <dbReference type="ChEBI" id="CHEBI:15378"/>
        <dbReference type="ChEBI" id="CHEBI:30879"/>
        <dbReference type="ChEBI" id="CHEBI:57597"/>
        <dbReference type="ChEBI" id="CHEBI:83408"/>
        <dbReference type="EC" id="3.1.4.46"/>
    </reaction>
</comment>
<name>A0A835DML9_TETSI</name>
<keyword evidence="4" id="KW-0319">Glycerol metabolism</keyword>
<evidence type="ECO:0000256" key="4">
    <source>
        <dbReference type="ARBA" id="ARBA00022798"/>
    </source>
</evidence>
<dbReference type="InterPro" id="IPR017946">
    <property type="entry name" value="PLC-like_Pdiesterase_TIM-brl"/>
</dbReference>
<comment type="similarity">
    <text evidence="1">Belongs to the glycerophosphoryl diester phosphodiesterase family.</text>
</comment>
<accession>A0A835DML9</accession>
<dbReference type="CDD" id="cd08603">
    <property type="entry name" value="GDPD_SHV3_repeat_1"/>
    <property type="match status" value="1"/>
</dbReference>
<evidence type="ECO:0000256" key="6">
    <source>
        <dbReference type="ARBA" id="ARBA00023180"/>
    </source>
</evidence>